<dbReference type="Proteomes" id="UP001597296">
    <property type="component" value="Unassembled WGS sequence"/>
</dbReference>
<reference evidence="3" key="1">
    <citation type="journal article" date="2019" name="Int. J. Syst. Evol. Microbiol.">
        <title>The Global Catalogue of Microorganisms (GCM) 10K type strain sequencing project: providing services to taxonomists for standard genome sequencing and annotation.</title>
        <authorList>
            <consortium name="The Broad Institute Genomics Platform"/>
            <consortium name="The Broad Institute Genome Sequencing Center for Infectious Disease"/>
            <person name="Wu L."/>
            <person name="Ma J."/>
        </authorList>
    </citation>
    <scope>NUCLEOTIDE SEQUENCE [LARGE SCALE GENOMIC DNA]</scope>
    <source>
        <strain evidence="3">KCTC 15012</strain>
    </source>
</reference>
<evidence type="ECO:0000313" key="2">
    <source>
        <dbReference type="EMBL" id="MFD2234815.1"/>
    </source>
</evidence>
<organism evidence="2 3">
    <name type="scientific">Phaeospirillum tilakii</name>
    <dbReference type="NCBI Taxonomy" id="741673"/>
    <lineage>
        <taxon>Bacteria</taxon>
        <taxon>Pseudomonadati</taxon>
        <taxon>Pseudomonadota</taxon>
        <taxon>Alphaproteobacteria</taxon>
        <taxon>Rhodospirillales</taxon>
        <taxon>Rhodospirillaceae</taxon>
        <taxon>Phaeospirillum</taxon>
    </lineage>
</organism>
<dbReference type="EMBL" id="JBHUIY010000028">
    <property type="protein sequence ID" value="MFD2234815.1"/>
    <property type="molecule type" value="Genomic_DNA"/>
</dbReference>
<accession>A0ABW5CC38</accession>
<evidence type="ECO:0000313" key="3">
    <source>
        <dbReference type="Proteomes" id="UP001597296"/>
    </source>
</evidence>
<name>A0ABW5CC38_9PROT</name>
<dbReference type="NCBIfam" id="TIGR01537">
    <property type="entry name" value="portal_HK97"/>
    <property type="match status" value="1"/>
</dbReference>
<feature type="region of interest" description="Disordered" evidence="1">
    <location>
        <begin position="377"/>
        <end position="414"/>
    </location>
</feature>
<comment type="caution">
    <text evidence="2">The sequence shown here is derived from an EMBL/GenBank/DDBJ whole genome shotgun (WGS) entry which is preliminary data.</text>
</comment>
<proteinExistence type="predicted"/>
<keyword evidence="3" id="KW-1185">Reference proteome</keyword>
<sequence length="414" mass="46305">MGVIGRLFGRERKSDAITDTLELWRELYGSPPAKSGQTVNWRTALHVSTVLRCTQVIADGLSTVPLKLYRQDENGSRKPGTDHPLYDLLSVAPNDWQTSVEYRETLAFHLVLAGNAYSYIGRVRGQIAELIPLEPGRVEAKQETDWRLRYWYTGLDGRREEIPAEAIWHLRGPSWNGWMGLEAVRLAREAIGLSMALEESHASLHRNGVKPGGLYTVDGTLNKDQHKQLTEWIEQNYAATRNDGKALVLDRAAKWTSLSMTGVDAQHLETRKYQVEEICRAFGVLPIMVGYSDKTATYASAEQMFIAHAVHTIRPWHRRVEASARVALLTREERRSGLYLKYQDNELLRGAAKDRAEYYAKALGAGGTKGWMTQNDVRACEDMDRSDDPKADELPQPTAKALGAGPSDPATSGT</sequence>
<dbReference type="RefSeq" id="WP_377317403.1">
    <property type="nucleotide sequence ID" value="NZ_JBHUIY010000028.1"/>
</dbReference>
<protein>
    <submittedName>
        <fullName evidence="2">Phage portal protein</fullName>
    </submittedName>
</protein>
<dbReference type="InterPro" id="IPR006944">
    <property type="entry name" value="Phage/GTA_portal"/>
</dbReference>
<evidence type="ECO:0000256" key="1">
    <source>
        <dbReference type="SAM" id="MobiDB-lite"/>
    </source>
</evidence>
<gene>
    <name evidence="2" type="ORF">ACFSNB_13465</name>
</gene>
<dbReference type="Pfam" id="PF04860">
    <property type="entry name" value="Phage_portal"/>
    <property type="match status" value="1"/>
</dbReference>
<dbReference type="InterPro" id="IPR006427">
    <property type="entry name" value="Portal_HK97"/>
</dbReference>
<feature type="compositionally biased region" description="Basic and acidic residues" evidence="1">
    <location>
        <begin position="378"/>
        <end position="393"/>
    </location>
</feature>